<proteinExistence type="predicted"/>
<accession>A0A7W8VD21</accession>
<dbReference type="InterPro" id="IPR011990">
    <property type="entry name" value="TPR-like_helical_dom_sf"/>
</dbReference>
<dbReference type="InterPro" id="IPR027417">
    <property type="entry name" value="P-loop_NTPase"/>
</dbReference>
<dbReference type="AlphaFoldDB" id="A0A7W8VD21"/>
<keyword evidence="2" id="KW-1185">Reference proteome</keyword>
<dbReference type="PANTHER" id="PTHR46082">
    <property type="entry name" value="ATP/GTP-BINDING PROTEIN-RELATED"/>
    <property type="match status" value="1"/>
</dbReference>
<dbReference type="Proteomes" id="UP000572635">
    <property type="component" value="Unassembled WGS sequence"/>
</dbReference>
<gene>
    <name evidence="1" type="ORF">HDA36_001553</name>
</gene>
<evidence type="ECO:0000313" key="2">
    <source>
        <dbReference type="Proteomes" id="UP000572635"/>
    </source>
</evidence>
<dbReference type="SUPFAM" id="SSF48452">
    <property type="entry name" value="TPR-like"/>
    <property type="match status" value="1"/>
</dbReference>
<dbReference type="Pfam" id="PF13374">
    <property type="entry name" value="TPR_10"/>
    <property type="match status" value="1"/>
</dbReference>
<sequence>MPDAPSTGNTVRGDIHGALVQARDIRGDVYVNAVAEPGPRADVWLDAPRPATRVRGRDRLLDTLTAAMTGGDPRPQVLAGPGGVGKSTVAAELARRAAEQGRTLWWVRPGSVAASVLEAAVELGGDPAEAVRSAGAPRRAARWAWNLLDAADRPWLLVFDNADRPEELDPDERPGAGVGWLRGSPRGTVLVTTRTADPGTWAPAVLHPVGPLDGADAAAVLADHADMAAADGAAELAERLGGFPLALALAGRAMAAHRTLFPDFRRLRGHLDASVLRIDDLAGPLDGRGPTLAGTVRASVRALSGTPRAVPLLDLLSILGAEGAEVPLRRLPVRLLRGGRTGTGPAPLDEAGVARALNALAVHGLASVVEVRGERALRLHPLISETVRADLGEHAVRAAEQAERLLRAEPDRDPAMEHPAHRAVAAVRAAALGEDHPDTLAAELERDRMLLVRADPSAAHPALAGLAARAERLLGAEHPVALRARHLHGDALLQLGRLDEAEQVYRAEYEARGRLPGGGGADALSALHQIALVAVRRGDLAAAAERFRAVLAEGARICGPDEPVLLQARQNLAFTAIRAGDREAAERELTAVVEAKERLHGPDHPETVDARYYLALNALENGEAADAVRRFAAVARDWEEGLGADHPRTRLARERLAQAEGRAAGGDPAPRG</sequence>
<dbReference type="InterPro" id="IPR053137">
    <property type="entry name" value="NLR-like"/>
</dbReference>
<evidence type="ECO:0000313" key="1">
    <source>
        <dbReference type="EMBL" id="MBB5431469.1"/>
    </source>
</evidence>
<name>A0A7W8VD21_9ACTN</name>
<dbReference type="Gene3D" id="1.25.40.10">
    <property type="entry name" value="Tetratricopeptide repeat domain"/>
    <property type="match status" value="1"/>
</dbReference>
<dbReference type="SUPFAM" id="SSF52540">
    <property type="entry name" value="P-loop containing nucleoside triphosphate hydrolases"/>
    <property type="match status" value="1"/>
</dbReference>
<dbReference type="RefSeq" id="WP_184391171.1">
    <property type="nucleotide sequence ID" value="NZ_BAAAJD010000079.1"/>
</dbReference>
<organism evidence="1 2">
    <name type="scientific">Nocardiopsis composta</name>
    <dbReference type="NCBI Taxonomy" id="157465"/>
    <lineage>
        <taxon>Bacteria</taxon>
        <taxon>Bacillati</taxon>
        <taxon>Actinomycetota</taxon>
        <taxon>Actinomycetes</taxon>
        <taxon>Streptosporangiales</taxon>
        <taxon>Nocardiopsidaceae</taxon>
        <taxon>Nocardiopsis</taxon>
    </lineage>
</organism>
<dbReference type="PANTHER" id="PTHR46082:SF6">
    <property type="entry name" value="AAA+ ATPASE DOMAIN-CONTAINING PROTEIN-RELATED"/>
    <property type="match status" value="1"/>
</dbReference>
<dbReference type="EMBL" id="JACHDB010000001">
    <property type="protein sequence ID" value="MBB5431469.1"/>
    <property type="molecule type" value="Genomic_DNA"/>
</dbReference>
<dbReference type="Gene3D" id="3.40.50.300">
    <property type="entry name" value="P-loop containing nucleotide triphosphate hydrolases"/>
    <property type="match status" value="1"/>
</dbReference>
<reference evidence="1 2" key="1">
    <citation type="submission" date="2020-08" db="EMBL/GenBank/DDBJ databases">
        <title>Sequencing the genomes of 1000 actinobacteria strains.</title>
        <authorList>
            <person name="Klenk H.-P."/>
        </authorList>
    </citation>
    <scope>NUCLEOTIDE SEQUENCE [LARGE SCALE GENOMIC DNA]</scope>
    <source>
        <strain evidence="1 2">DSM 44551</strain>
    </source>
</reference>
<comment type="caution">
    <text evidence="1">The sequence shown here is derived from an EMBL/GenBank/DDBJ whole genome shotgun (WGS) entry which is preliminary data.</text>
</comment>
<protein>
    <submittedName>
        <fullName evidence="1">Tetratricopeptide (TPR) repeat protein</fullName>
    </submittedName>
</protein>